<dbReference type="GO" id="GO:0051082">
    <property type="term" value="F:unfolded protein binding"/>
    <property type="evidence" value="ECO:0007669"/>
    <property type="project" value="InterPro"/>
</dbReference>
<dbReference type="InterPro" id="IPR036411">
    <property type="entry name" value="TorD-like_sf"/>
</dbReference>
<proteinExistence type="predicted"/>
<dbReference type="InterPro" id="IPR020945">
    <property type="entry name" value="DMSO/NO3_reduct_chaperone"/>
</dbReference>
<dbReference type="PANTHER" id="PTHR43680">
    <property type="entry name" value="NITRATE REDUCTASE MOLYBDENUM COFACTOR ASSEMBLY CHAPERONE"/>
    <property type="match status" value="1"/>
</dbReference>
<dbReference type="AlphaFoldDB" id="A0A1R1BZF2"/>
<dbReference type="Gene3D" id="1.10.3480.10">
    <property type="entry name" value="TorD-like"/>
    <property type="match status" value="1"/>
</dbReference>
<dbReference type="Pfam" id="PF02613">
    <property type="entry name" value="Nitrate_red_del"/>
    <property type="match status" value="1"/>
</dbReference>
<dbReference type="EMBL" id="MRTJ01000002">
    <property type="protein sequence ID" value="OMF15205.1"/>
    <property type="molecule type" value="Genomic_DNA"/>
</dbReference>
<comment type="caution">
    <text evidence="2">The sequence shown here is derived from an EMBL/GenBank/DDBJ whole genome shotgun (WGS) entry which is preliminary data.</text>
</comment>
<keyword evidence="1" id="KW-0534">Nitrate assimilation</keyword>
<dbReference type="Proteomes" id="UP000187134">
    <property type="component" value="Unassembled WGS sequence"/>
</dbReference>
<evidence type="ECO:0000256" key="1">
    <source>
        <dbReference type="ARBA" id="ARBA00023063"/>
    </source>
</evidence>
<dbReference type="NCBIfam" id="TIGR00684">
    <property type="entry name" value="narJ"/>
    <property type="match status" value="1"/>
</dbReference>
<organism evidence="2 3">
    <name type="scientific">Paenibacillus amylolyticus</name>
    <dbReference type="NCBI Taxonomy" id="1451"/>
    <lineage>
        <taxon>Bacteria</taxon>
        <taxon>Bacillati</taxon>
        <taxon>Bacillota</taxon>
        <taxon>Bacilli</taxon>
        <taxon>Bacillales</taxon>
        <taxon>Paenibacillaceae</taxon>
        <taxon>Paenibacillus</taxon>
    </lineage>
</organism>
<dbReference type="InterPro" id="IPR003765">
    <property type="entry name" value="NO3_reductase_chaperone_NarJ"/>
</dbReference>
<dbReference type="GO" id="GO:0016530">
    <property type="term" value="F:metallochaperone activity"/>
    <property type="evidence" value="ECO:0007669"/>
    <property type="project" value="TreeGrafter"/>
</dbReference>
<dbReference type="PANTHER" id="PTHR43680:SF2">
    <property type="entry name" value="NITRATE REDUCTASE MOLYBDENUM COFACTOR ASSEMBLY CHAPERONE NARJ"/>
    <property type="match status" value="1"/>
</dbReference>
<gene>
    <name evidence="2" type="ORF">BK131_09935</name>
</gene>
<dbReference type="SUPFAM" id="SSF89155">
    <property type="entry name" value="TorD-like"/>
    <property type="match status" value="1"/>
</dbReference>
<reference evidence="2 3" key="1">
    <citation type="submission" date="2016-11" db="EMBL/GenBank/DDBJ databases">
        <title>Paenibacillus species isolates.</title>
        <authorList>
            <person name="Beno S.M."/>
        </authorList>
    </citation>
    <scope>NUCLEOTIDE SEQUENCE [LARGE SCALE GENOMIC DNA]</scope>
    <source>
        <strain evidence="2 3">FSL H8-0246</strain>
    </source>
</reference>
<dbReference type="OrthoDB" id="5296272at2"/>
<evidence type="ECO:0000313" key="2">
    <source>
        <dbReference type="EMBL" id="OMF15205.1"/>
    </source>
</evidence>
<accession>A0A1R1BZF2</accession>
<protein>
    <submittedName>
        <fullName evidence="2">Nitrate reductase molybdenum cofactor assembly chaperone</fullName>
    </submittedName>
</protein>
<dbReference type="GO" id="GO:0042128">
    <property type="term" value="P:nitrate assimilation"/>
    <property type="evidence" value="ECO:0007669"/>
    <property type="project" value="UniProtKB-KW"/>
</dbReference>
<dbReference type="GO" id="GO:0051131">
    <property type="term" value="P:chaperone-mediated protein complex assembly"/>
    <property type="evidence" value="ECO:0007669"/>
    <property type="project" value="InterPro"/>
</dbReference>
<sequence length="230" mass="26016">MRGILMGEETRTPMMIEPNESTSQALVYDTNTRRMVCKLISYLLQYPDTAWREGLQGVKEAIQSISDETINQILLTFVDEAKTVSSIEWQDAYVRTFDFDKKCNLYLTYALHGDERDRGPALIELKRRYEAAGFYMEVSELPDYLPMVLEFVAEAPEEDALGVLSSCHKALVTMTESITGQNSPYGPLLSLMLQVIPEPPAPDVPEQAEAVNQQPEDLMQIAAQMRRGNR</sequence>
<name>A0A1R1BZF2_PAEAM</name>
<evidence type="ECO:0000313" key="3">
    <source>
        <dbReference type="Proteomes" id="UP000187134"/>
    </source>
</evidence>